<keyword evidence="3" id="KW-1185">Reference proteome</keyword>
<protein>
    <submittedName>
        <fullName evidence="2">Uncharacterized protein</fullName>
    </submittedName>
</protein>
<organism evidence="2">
    <name type="scientific">Oryza meridionalis</name>
    <dbReference type="NCBI Taxonomy" id="40149"/>
    <lineage>
        <taxon>Eukaryota</taxon>
        <taxon>Viridiplantae</taxon>
        <taxon>Streptophyta</taxon>
        <taxon>Embryophyta</taxon>
        <taxon>Tracheophyta</taxon>
        <taxon>Spermatophyta</taxon>
        <taxon>Magnoliopsida</taxon>
        <taxon>Liliopsida</taxon>
        <taxon>Poales</taxon>
        <taxon>Poaceae</taxon>
        <taxon>BOP clade</taxon>
        <taxon>Oryzoideae</taxon>
        <taxon>Oryzeae</taxon>
        <taxon>Oryzinae</taxon>
        <taxon>Oryza</taxon>
    </lineage>
</organism>
<sequence>MRAHSSCRVISVTPPQRIAVASHHVKAGVEQAGRPWTAVPNALDRRSAVDNVLNLLQIKILPCPSPLSSIMIDILSTLSKTNHSFAVAEGKPQLVSLAQAGNEISHEKLHLKSEEVTTAMDNNGGDSASRSLKRSGPFADITNVIDAMLTNKRAAVNQNEINVPKDHDNCEQINKDSTDKIQTASTIGFGSLLIIAFATVIYKWLSKGGLAAHEAVRC</sequence>
<evidence type="ECO:0000313" key="2">
    <source>
        <dbReference type="EnsemblPlants" id="OMERI02G15120.2"/>
    </source>
</evidence>
<keyword evidence="1" id="KW-0812">Transmembrane</keyword>
<feature type="transmembrane region" description="Helical" evidence="1">
    <location>
        <begin position="187"/>
        <end position="205"/>
    </location>
</feature>
<proteinExistence type="predicted"/>
<keyword evidence="1" id="KW-1133">Transmembrane helix</keyword>
<keyword evidence="1" id="KW-0472">Membrane</keyword>
<dbReference type="HOGENOM" id="CLU_110449_0_0_1"/>
<name>A0A0E0CJZ3_9ORYZ</name>
<evidence type="ECO:0000313" key="3">
    <source>
        <dbReference type="Proteomes" id="UP000008021"/>
    </source>
</evidence>
<dbReference type="Gramene" id="OMERI02G15120.2">
    <property type="protein sequence ID" value="OMERI02G15120.2"/>
    <property type="gene ID" value="OMERI02G15120"/>
</dbReference>
<dbReference type="AlphaFoldDB" id="A0A0E0CJZ3"/>
<dbReference type="Proteomes" id="UP000008021">
    <property type="component" value="Chromosome 2"/>
</dbReference>
<reference evidence="2" key="1">
    <citation type="submission" date="2015-04" db="UniProtKB">
        <authorList>
            <consortium name="EnsemblPlants"/>
        </authorList>
    </citation>
    <scope>IDENTIFICATION</scope>
</reference>
<dbReference type="EnsemblPlants" id="OMERI02G15120.2">
    <property type="protein sequence ID" value="OMERI02G15120.2"/>
    <property type="gene ID" value="OMERI02G15120"/>
</dbReference>
<evidence type="ECO:0000256" key="1">
    <source>
        <dbReference type="SAM" id="Phobius"/>
    </source>
</evidence>
<accession>A0A0E0CJZ3</accession>
<reference evidence="2" key="2">
    <citation type="submission" date="2018-05" db="EMBL/GenBank/DDBJ databases">
        <title>OmerRS3 (Oryza meridionalis Reference Sequence Version 3).</title>
        <authorList>
            <person name="Zhang J."/>
            <person name="Kudrna D."/>
            <person name="Lee S."/>
            <person name="Talag J."/>
            <person name="Welchert J."/>
            <person name="Wing R.A."/>
        </authorList>
    </citation>
    <scope>NUCLEOTIDE SEQUENCE [LARGE SCALE GENOMIC DNA]</scope>
    <source>
        <strain evidence="2">cv. OR44</strain>
    </source>
</reference>